<proteinExistence type="predicted"/>
<protein>
    <submittedName>
        <fullName evidence="5">MerR family transcriptional regulator</fullName>
    </submittedName>
</protein>
<feature type="domain" description="HTH merR-type" evidence="4">
    <location>
        <begin position="1"/>
        <end position="71"/>
    </location>
</feature>
<dbReference type="PANTHER" id="PTHR30204:SF94">
    <property type="entry name" value="HEAVY METAL-DEPENDENT TRANSCRIPTIONAL REGULATOR HI_0293-RELATED"/>
    <property type="match status" value="1"/>
</dbReference>
<accession>A0AAI8HNC9</accession>
<dbReference type="Pfam" id="PF13411">
    <property type="entry name" value="MerR_1"/>
    <property type="match status" value="1"/>
</dbReference>
<dbReference type="PANTHER" id="PTHR30204">
    <property type="entry name" value="REDOX-CYCLING DRUG-SENSING TRANSCRIPTIONAL ACTIVATOR SOXR"/>
    <property type="match status" value="1"/>
</dbReference>
<dbReference type="Gene3D" id="1.10.1660.10">
    <property type="match status" value="1"/>
</dbReference>
<evidence type="ECO:0000313" key="5">
    <source>
        <dbReference type="EMBL" id="AUJ77326.1"/>
    </source>
</evidence>
<dbReference type="Proteomes" id="UP000234366">
    <property type="component" value="Chromosome"/>
</dbReference>
<evidence type="ECO:0000256" key="1">
    <source>
        <dbReference type="ARBA" id="ARBA00023015"/>
    </source>
</evidence>
<dbReference type="PROSITE" id="PS50937">
    <property type="entry name" value="HTH_MERR_2"/>
    <property type="match status" value="1"/>
</dbReference>
<dbReference type="KEGG" id="bsia:CWD84_11150"/>
<dbReference type="GO" id="GO:0003700">
    <property type="term" value="F:DNA-binding transcription factor activity"/>
    <property type="evidence" value="ECO:0007669"/>
    <property type="project" value="InterPro"/>
</dbReference>
<name>A0AAI8HNC9_9BACI</name>
<dbReference type="AlphaFoldDB" id="A0AAI8HNC9"/>
<keyword evidence="3" id="KW-0804">Transcription</keyword>
<dbReference type="InterPro" id="IPR047057">
    <property type="entry name" value="MerR_fam"/>
</dbReference>
<sequence>MKIRELSEKTGLSVHTIRFYEKEGLLDSRHIRREENNYRNYTEKAIERLNLVKKFQGVGCSLTEVKEILQDRDSNTRTNQQVIEWIRQKIIEIERKKDEMEQMLGTLNMMLEYRITMMNDPEKANS</sequence>
<dbReference type="InterPro" id="IPR000551">
    <property type="entry name" value="MerR-type_HTH_dom"/>
</dbReference>
<dbReference type="GO" id="GO:0003677">
    <property type="term" value="F:DNA binding"/>
    <property type="evidence" value="ECO:0007669"/>
    <property type="project" value="UniProtKB-KW"/>
</dbReference>
<dbReference type="EMBL" id="CP025001">
    <property type="protein sequence ID" value="AUJ77326.1"/>
    <property type="molecule type" value="Genomic_DNA"/>
</dbReference>
<evidence type="ECO:0000259" key="4">
    <source>
        <dbReference type="PROSITE" id="PS50937"/>
    </source>
</evidence>
<dbReference type="InterPro" id="IPR009061">
    <property type="entry name" value="DNA-bd_dom_put_sf"/>
</dbReference>
<dbReference type="SMART" id="SM00422">
    <property type="entry name" value="HTH_MERR"/>
    <property type="match status" value="1"/>
</dbReference>
<keyword evidence="2" id="KW-0238">DNA-binding</keyword>
<dbReference type="RefSeq" id="WP_060962522.1">
    <property type="nucleotide sequence ID" value="NZ_CP025001.1"/>
</dbReference>
<gene>
    <name evidence="5" type="ORF">CWD84_11150</name>
</gene>
<evidence type="ECO:0000256" key="3">
    <source>
        <dbReference type="ARBA" id="ARBA00023163"/>
    </source>
</evidence>
<reference evidence="5 6" key="1">
    <citation type="submission" date="2017-11" db="EMBL/GenBank/DDBJ databases">
        <title>Genome sequence and genome mining of multiple bioactive secondary metabolites from a deep sea-derived Bacillus siamensis SCSIO 05746.</title>
        <authorList>
            <person name="Pan H.-Q."/>
            <person name="Ju J.-H."/>
        </authorList>
    </citation>
    <scope>NUCLEOTIDE SEQUENCE [LARGE SCALE GENOMIC DNA]</scope>
    <source>
        <strain evidence="5 6">SCSIO 05746</strain>
    </source>
</reference>
<evidence type="ECO:0000256" key="2">
    <source>
        <dbReference type="ARBA" id="ARBA00023125"/>
    </source>
</evidence>
<organism evidence="5 6">
    <name type="scientific">Bacillus siamensis</name>
    <dbReference type="NCBI Taxonomy" id="659243"/>
    <lineage>
        <taxon>Bacteria</taxon>
        <taxon>Bacillati</taxon>
        <taxon>Bacillota</taxon>
        <taxon>Bacilli</taxon>
        <taxon>Bacillales</taxon>
        <taxon>Bacillaceae</taxon>
        <taxon>Bacillus</taxon>
        <taxon>Bacillus amyloliquefaciens group</taxon>
    </lineage>
</organism>
<evidence type="ECO:0000313" key="6">
    <source>
        <dbReference type="Proteomes" id="UP000234366"/>
    </source>
</evidence>
<keyword evidence="1" id="KW-0805">Transcription regulation</keyword>
<keyword evidence="6" id="KW-1185">Reference proteome</keyword>
<dbReference type="SUPFAM" id="SSF46955">
    <property type="entry name" value="Putative DNA-binding domain"/>
    <property type="match status" value="1"/>
</dbReference>